<protein>
    <submittedName>
        <fullName evidence="1">Renalase</fullName>
    </submittedName>
</protein>
<dbReference type="Pfam" id="PF13450">
    <property type="entry name" value="NAD_binding_8"/>
    <property type="match status" value="1"/>
</dbReference>
<proteinExistence type="predicted"/>
<reference evidence="2" key="1">
    <citation type="journal article" date="2019" name="Nat. Commun.">
        <title>Expansion of phycobilisome linker gene families in mesophilic red algae.</title>
        <authorList>
            <person name="Lee J."/>
            <person name="Kim D."/>
            <person name="Bhattacharya D."/>
            <person name="Yoon H.S."/>
        </authorList>
    </citation>
    <scope>NUCLEOTIDE SEQUENCE [LARGE SCALE GENOMIC DNA]</scope>
    <source>
        <strain evidence="2">CCMP 1328</strain>
    </source>
</reference>
<dbReference type="InterPro" id="IPR036188">
    <property type="entry name" value="FAD/NAD-bd_sf"/>
</dbReference>
<name>A0A5J4YWE4_PORPP</name>
<dbReference type="PANTHER" id="PTHR16128:SF8">
    <property type="entry name" value="EXPRESSED PROTEIN"/>
    <property type="match status" value="1"/>
</dbReference>
<dbReference type="AlphaFoldDB" id="A0A5J4YWE4"/>
<evidence type="ECO:0000313" key="2">
    <source>
        <dbReference type="Proteomes" id="UP000324585"/>
    </source>
</evidence>
<organism evidence="1 2">
    <name type="scientific">Porphyridium purpureum</name>
    <name type="common">Red alga</name>
    <name type="synonym">Porphyridium cruentum</name>
    <dbReference type="NCBI Taxonomy" id="35688"/>
    <lineage>
        <taxon>Eukaryota</taxon>
        <taxon>Rhodophyta</taxon>
        <taxon>Bangiophyceae</taxon>
        <taxon>Porphyridiales</taxon>
        <taxon>Porphyridiaceae</taxon>
        <taxon>Porphyridium</taxon>
    </lineage>
</organism>
<gene>
    <name evidence="1" type="ORF">FVE85_1415</name>
</gene>
<keyword evidence="2" id="KW-1185">Reference proteome</keyword>
<dbReference type="Gene3D" id="3.90.660.10">
    <property type="match status" value="1"/>
</dbReference>
<comment type="caution">
    <text evidence="1">The sequence shown here is derived from an EMBL/GenBank/DDBJ whole genome shotgun (WGS) entry which is preliminary data.</text>
</comment>
<dbReference type="Gene3D" id="3.50.50.60">
    <property type="entry name" value="FAD/NAD(P)-binding domain"/>
    <property type="match status" value="1"/>
</dbReference>
<sequence>MAAFVLHVRTPAGPPRNWTRAQVQSFARKCPSAVDTRRVTVRMNGTVHAEHDGPSLTPPLPRKRIRVAILGGGISGLMCATELVRQANEQNALDMDVEVFDTGVHNVGGRASSRAVTVKGASMVVDHAAQFFTVSHGNRRLQAYVDEWKRLGVLREWGEAAVVSLSNGKRSDASLHCAPPYYIGTRGIGAISSALSQKLNIRRPAWVSVMQRDEDAAGAWKLFRNRHKAKEGAAMGVYDAVVIAHNGKCADRLVGTAHIPHIQRFLRTLFTCSAREEKNSKMQMSSLWSVLVAFEQPVAADFEGAFIPDCPALAWVSNNSKKLLQPLHEDGDAGTGGVAECWTLLSTPAFATKFKVPQEAVPDETAAIVVKELLSAFERALARAPGSLTPCFVRAQLWGAAVPLNYLAEERCIWDGAVKVGVCGDWLGQQASMESAAMSGIELADTIMRDFSRAGGPREERGLRAKFVLPRANTALGGFPRAPIDTEEEVLPARRRV</sequence>
<dbReference type="PANTHER" id="PTHR16128">
    <property type="entry name" value="FAD/NAD(P)-BINDING OXIDOREDUCTASE FAMILY PROTEIN"/>
    <property type="match status" value="1"/>
</dbReference>
<accession>A0A5J4YWE4</accession>
<dbReference type="SUPFAM" id="SSF51905">
    <property type="entry name" value="FAD/NAD(P)-binding domain"/>
    <property type="match status" value="1"/>
</dbReference>
<dbReference type="Proteomes" id="UP000324585">
    <property type="component" value="Unassembled WGS sequence"/>
</dbReference>
<dbReference type="OrthoDB" id="417877at2759"/>
<dbReference type="EMBL" id="VRMN01000003">
    <property type="protein sequence ID" value="KAA8495260.1"/>
    <property type="molecule type" value="Genomic_DNA"/>
</dbReference>
<evidence type="ECO:0000313" key="1">
    <source>
        <dbReference type="EMBL" id="KAA8495260.1"/>
    </source>
</evidence>
<dbReference type="OMA" id="MQLCSLW"/>